<dbReference type="Gene3D" id="1.10.287.110">
    <property type="entry name" value="DnaJ domain"/>
    <property type="match status" value="1"/>
</dbReference>
<evidence type="ECO:0000256" key="3">
    <source>
        <dbReference type="ARBA" id="ARBA00022989"/>
    </source>
</evidence>
<dbReference type="Pfam" id="PF09320">
    <property type="entry name" value="DUF1977"/>
    <property type="match status" value="1"/>
</dbReference>
<reference evidence="7" key="1">
    <citation type="submission" date="2022-07" db="EMBL/GenBank/DDBJ databases">
        <title>Phylogenomic reconstructions and comparative analyses of Kickxellomycotina fungi.</title>
        <authorList>
            <person name="Reynolds N.K."/>
            <person name="Stajich J.E."/>
            <person name="Barry K."/>
            <person name="Grigoriev I.V."/>
            <person name="Crous P."/>
            <person name="Smith M.E."/>
        </authorList>
    </citation>
    <scope>NUCLEOTIDE SEQUENCE</scope>
    <source>
        <strain evidence="7">NRRL 3115</strain>
    </source>
</reference>
<evidence type="ECO:0000259" key="6">
    <source>
        <dbReference type="PROSITE" id="PS50076"/>
    </source>
</evidence>
<comment type="caution">
    <text evidence="7">The sequence shown here is derived from an EMBL/GenBank/DDBJ whole genome shotgun (WGS) entry which is preliminary data.</text>
</comment>
<evidence type="ECO:0000256" key="4">
    <source>
        <dbReference type="ARBA" id="ARBA00023136"/>
    </source>
</evidence>
<gene>
    <name evidence="7" type="primary">HLJ1</name>
    <name evidence="7" type="ORF">GGI25_001674</name>
</gene>
<keyword evidence="3" id="KW-1133">Transmembrane helix</keyword>
<dbReference type="GO" id="GO:0071218">
    <property type="term" value="P:cellular response to misfolded protein"/>
    <property type="evidence" value="ECO:0007669"/>
    <property type="project" value="TreeGrafter"/>
</dbReference>
<evidence type="ECO:0000256" key="5">
    <source>
        <dbReference type="SAM" id="MobiDB-lite"/>
    </source>
</evidence>
<keyword evidence="2" id="KW-0812">Transmembrane</keyword>
<dbReference type="SMART" id="SM00271">
    <property type="entry name" value="DnaJ"/>
    <property type="match status" value="1"/>
</dbReference>
<dbReference type="GO" id="GO:0005789">
    <property type="term" value="C:endoplasmic reticulum membrane"/>
    <property type="evidence" value="ECO:0007669"/>
    <property type="project" value="TreeGrafter"/>
</dbReference>
<dbReference type="Pfam" id="PF00226">
    <property type="entry name" value="DnaJ"/>
    <property type="match status" value="1"/>
</dbReference>
<dbReference type="InterPro" id="IPR036869">
    <property type="entry name" value="J_dom_sf"/>
</dbReference>
<feature type="compositionally biased region" description="Basic and acidic residues" evidence="5">
    <location>
        <begin position="55"/>
        <end position="74"/>
    </location>
</feature>
<evidence type="ECO:0000256" key="1">
    <source>
        <dbReference type="ARBA" id="ARBA00004167"/>
    </source>
</evidence>
<comment type="subcellular location">
    <subcellularLocation>
        <location evidence="1">Membrane</location>
        <topology evidence="1">Single-pass membrane protein</topology>
    </subcellularLocation>
</comment>
<feature type="domain" description="J" evidence="6">
    <location>
        <begin position="94"/>
        <end position="158"/>
    </location>
</feature>
<feature type="region of interest" description="Disordered" evidence="5">
    <location>
        <begin position="52"/>
        <end position="74"/>
    </location>
</feature>
<dbReference type="Proteomes" id="UP001151518">
    <property type="component" value="Unassembled WGS sequence"/>
</dbReference>
<evidence type="ECO:0000313" key="7">
    <source>
        <dbReference type="EMBL" id="KAJ2679318.1"/>
    </source>
</evidence>
<organism evidence="7 8">
    <name type="scientific">Coemansia spiralis</name>
    <dbReference type="NCBI Taxonomy" id="417178"/>
    <lineage>
        <taxon>Eukaryota</taxon>
        <taxon>Fungi</taxon>
        <taxon>Fungi incertae sedis</taxon>
        <taxon>Zoopagomycota</taxon>
        <taxon>Kickxellomycotina</taxon>
        <taxon>Kickxellomycetes</taxon>
        <taxon>Kickxellales</taxon>
        <taxon>Kickxellaceae</taxon>
        <taxon>Coemansia</taxon>
    </lineage>
</organism>
<dbReference type="GO" id="GO:0030544">
    <property type="term" value="F:Hsp70 protein binding"/>
    <property type="evidence" value="ECO:0007669"/>
    <property type="project" value="TreeGrafter"/>
</dbReference>
<protein>
    <submittedName>
        <fullName evidence="7">Chaperone protein dnaJ</fullName>
    </submittedName>
</protein>
<dbReference type="InterPro" id="IPR015399">
    <property type="entry name" value="DUF1977_DnaJ-like"/>
</dbReference>
<dbReference type="EMBL" id="JANBTW010000013">
    <property type="protein sequence ID" value="KAJ2679318.1"/>
    <property type="molecule type" value="Genomic_DNA"/>
</dbReference>
<dbReference type="CDD" id="cd06257">
    <property type="entry name" value="DnaJ"/>
    <property type="match status" value="1"/>
</dbReference>
<keyword evidence="4" id="KW-0472">Membrane</keyword>
<dbReference type="PROSITE" id="PS50076">
    <property type="entry name" value="DNAJ_2"/>
    <property type="match status" value="1"/>
</dbReference>
<dbReference type="InterPro" id="IPR051100">
    <property type="entry name" value="DnaJ_subfamily_B/C"/>
</dbReference>
<dbReference type="InterPro" id="IPR001623">
    <property type="entry name" value="DnaJ_domain"/>
</dbReference>
<evidence type="ECO:0000256" key="2">
    <source>
        <dbReference type="ARBA" id="ARBA00022692"/>
    </source>
</evidence>
<dbReference type="OrthoDB" id="1507364at2759"/>
<dbReference type="PANTHER" id="PTHR43908:SF3">
    <property type="entry name" value="AT29763P-RELATED"/>
    <property type="match status" value="1"/>
</dbReference>
<name>A0A9W8G5C1_9FUNG</name>
<dbReference type="PANTHER" id="PTHR43908">
    <property type="entry name" value="AT29763P-RELATED"/>
    <property type="match status" value="1"/>
</dbReference>
<evidence type="ECO:0000313" key="8">
    <source>
        <dbReference type="Proteomes" id="UP001151518"/>
    </source>
</evidence>
<dbReference type="AlphaFoldDB" id="A0A9W8G5C1"/>
<dbReference type="SUPFAM" id="SSF46565">
    <property type="entry name" value="Chaperone J-domain"/>
    <property type="match status" value="1"/>
</dbReference>
<dbReference type="PRINTS" id="PR00625">
    <property type="entry name" value="JDOMAIN"/>
</dbReference>
<sequence>MEVNRDEAQRALLIAQDKWRMGDTAAALRLARKSHALYPTPQSTQLIKEYSGTNRTEKEKPPQPSPEVKEEVKKDRFTDDQVTAVAEIMKVKSDYYRVLGVDRAASSVELKKAYRKRALLFHPDKNTAPGADEAFKLVAHAFTVLSDKDKRLVYDRGGMREEWQQTSNSRGQRATRQAYREEVSPEDLFNMFFGGDLGQFHVQFGPNGRFAGRPRNTQRQAHNEESSIWSSCMQLMPLMLLVLSFFATSILSFLFSDSAPGFSFEPTRVYAVPRHTRQYNVGYWVNSNEFSRSSVAKTPQRLRQFERDVEAHYVSQLQLKCRREREHKQAQIYLAQGWFGVDQERLREAEGIPLPACEELRRFR</sequence>
<accession>A0A9W8G5C1</accession>
<proteinExistence type="predicted"/>